<protein>
    <recommendedName>
        <fullName evidence="5">UPF0314 protein M9979_14155</fullName>
    </recommendedName>
</protein>
<dbReference type="EMBL" id="JAMLDY010000018">
    <property type="protein sequence ID" value="MCP3736013.1"/>
    <property type="molecule type" value="Genomic_DNA"/>
</dbReference>
<evidence type="ECO:0000256" key="1">
    <source>
        <dbReference type="ARBA" id="ARBA00022475"/>
    </source>
</evidence>
<keyword evidence="2 5" id="KW-0812">Transmembrane</keyword>
<organism evidence="6 7">
    <name type="scientific">Sphingomonas liriopis</name>
    <dbReference type="NCBI Taxonomy" id="2949094"/>
    <lineage>
        <taxon>Bacteria</taxon>
        <taxon>Pseudomonadati</taxon>
        <taxon>Pseudomonadota</taxon>
        <taxon>Alphaproteobacteria</taxon>
        <taxon>Sphingomonadales</taxon>
        <taxon>Sphingomonadaceae</taxon>
        <taxon>Sphingomonas</taxon>
    </lineage>
</organism>
<keyword evidence="1 5" id="KW-1003">Cell membrane</keyword>
<evidence type="ECO:0000313" key="7">
    <source>
        <dbReference type="Proteomes" id="UP001139486"/>
    </source>
</evidence>
<accession>A0A9X2HRT0</accession>
<reference evidence="6" key="1">
    <citation type="submission" date="2022-05" db="EMBL/GenBank/DDBJ databases">
        <title>Sphingomonas sp. strain RP10 Genome sequencing and assembly.</title>
        <authorList>
            <person name="Kim I."/>
        </authorList>
    </citation>
    <scope>NUCLEOTIDE SEQUENCE</scope>
    <source>
        <strain evidence="6">RP10</strain>
    </source>
</reference>
<dbReference type="GO" id="GO:0005886">
    <property type="term" value="C:plasma membrane"/>
    <property type="evidence" value="ECO:0007669"/>
    <property type="project" value="UniProtKB-SubCell"/>
</dbReference>
<evidence type="ECO:0000313" key="6">
    <source>
        <dbReference type="EMBL" id="MCP3736013.1"/>
    </source>
</evidence>
<dbReference type="RefSeq" id="WP_254290009.1">
    <property type="nucleotide sequence ID" value="NZ_JAMLDY010000018.1"/>
</dbReference>
<dbReference type="AlphaFoldDB" id="A0A9X2HRT0"/>
<evidence type="ECO:0000256" key="2">
    <source>
        <dbReference type="ARBA" id="ARBA00022692"/>
    </source>
</evidence>
<evidence type="ECO:0000256" key="5">
    <source>
        <dbReference type="HAMAP-Rule" id="MF_01514"/>
    </source>
</evidence>
<sequence>MLAAKSRWLIPALLVATAAILLAMGRSAICPCGRIALWHGAVQSDQNSQQIADWYSLSHVVHGLLFYGATWLALHRWPWTARLVVAVVVEAGWEILENSPLIIDRYRAVTMAWGYSGDSVLNSISDIAAMMLGFTIARRLPWWASAGLVVLLEVVALVAIRDNLTLNLIMLIAPVEAIRIWQAG</sequence>
<dbReference type="Pfam" id="PF10755">
    <property type="entry name" value="DUF2585"/>
    <property type="match status" value="1"/>
</dbReference>
<keyword evidence="3 5" id="KW-1133">Transmembrane helix</keyword>
<evidence type="ECO:0000256" key="3">
    <source>
        <dbReference type="ARBA" id="ARBA00022989"/>
    </source>
</evidence>
<proteinExistence type="inferred from homology"/>
<comment type="caution">
    <text evidence="5">Lacks conserved residue(s) required for the propagation of feature annotation.</text>
</comment>
<dbReference type="Proteomes" id="UP001139486">
    <property type="component" value="Unassembled WGS sequence"/>
</dbReference>
<dbReference type="NCBIfam" id="NF002099">
    <property type="entry name" value="PRK00944.1"/>
    <property type="match status" value="1"/>
</dbReference>
<name>A0A9X2HRT0_9SPHN</name>
<evidence type="ECO:0000256" key="4">
    <source>
        <dbReference type="ARBA" id="ARBA00023136"/>
    </source>
</evidence>
<dbReference type="HAMAP" id="MF_01514">
    <property type="entry name" value="UPF0314"/>
    <property type="match status" value="1"/>
</dbReference>
<keyword evidence="4 5" id="KW-0472">Membrane</keyword>
<keyword evidence="7" id="KW-1185">Reference proteome</keyword>
<comment type="caution">
    <text evidence="6">The sequence shown here is derived from an EMBL/GenBank/DDBJ whole genome shotgun (WGS) entry which is preliminary data.</text>
</comment>
<comment type="subcellular location">
    <subcellularLocation>
        <location evidence="5">Cell membrane</location>
        <topology evidence="5">Multi-pass membrane protein</topology>
    </subcellularLocation>
</comment>
<feature type="transmembrane region" description="Helical" evidence="5">
    <location>
        <begin position="140"/>
        <end position="160"/>
    </location>
</feature>
<dbReference type="InterPro" id="IPR019691">
    <property type="entry name" value="DUF2585"/>
</dbReference>
<comment type="similarity">
    <text evidence="5">Belongs to the UPF0314 family.</text>
</comment>
<gene>
    <name evidence="6" type="ORF">M9979_14155</name>
</gene>